<accession>A0A1H6W758</accession>
<dbReference type="Proteomes" id="UP000199250">
    <property type="component" value="Unassembled WGS sequence"/>
</dbReference>
<proteinExistence type="predicted"/>
<sequence length="242" mass="26635">MRFPRFRLLVLLAALLLLGACSFRPTTTLYRLDSGDPATPERNGLAVLLGPVTLADYLQRDAALVQRHKDGSLSAAGNARWAGNLKADIDQLLLRQLAWRLDSHRLVAEPDTSGFKPDIQVLLNITRLDSGPKQPAVLEAQWRLLDRRGRLGESRLVRLEEPHKGSSADQVRAQSVVLQRLAEQLAAAILPLAKQQAQASASAPEPRKSARVAARPKAEAKQPPESDMPIVSPTRDVKVFRF</sequence>
<reference evidence="6 7" key="1">
    <citation type="submission" date="2016-10" db="EMBL/GenBank/DDBJ databases">
        <authorList>
            <person name="de Groot N.N."/>
        </authorList>
    </citation>
    <scope>NUCLEOTIDE SEQUENCE [LARGE SCALE GENOMIC DNA]</scope>
    <source>
        <strain evidence="4 6">DSM 1041</strain>
        <strain evidence="5 7">DSM 373</strain>
    </source>
</reference>
<feature type="region of interest" description="Disordered" evidence="1">
    <location>
        <begin position="198"/>
        <end position="242"/>
    </location>
</feature>
<dbReference type="PROSITE" id="PS51257">
    <property type="entry name" value="PROKAR_LIPOPROTEIN"/>
    <property type="match status" value="1"/>
</dbReference>
<dbReference type="STRING" id="170623.SAMN04244579_03053"/>
<evidence type="ECO:0000313" key="7">
    <source>
        <dbReference type="Proteomes" id="UP000199250"/>
    </source>
</evidence>
<dbReference type="AlphaFoldDB" id="A0A1H6W758"/>
<dbReference type="OrthoDB" id="7025370at2"/>
<dbReference type="SUPFAM" id="SSF159594">
    <property type="entry name" value="XCC0632-like"/>
    <property type="match status" value="1"/>
</dbReference>
<name>A0A1H6W758_9GAMM</name>
<protein>
    <recommendedName>
        <fullName evidence="3">ABC-type transport auxiliary lipoprotein component domain-containing protein</fullName>
    </recommendedName>
</protein>
<evidence type="ECO:0000313" key="4">
    <source>
        <dbReference type="EMBL" id="SEJ08332.1"/>
    </source>
</evidence>
<dbReference type="Proteomes" id="UP000199005">
    <property type="component" value="Unassembled WGS sequence"/>
</dbReference>
<dbReference type="RefSeq" id="WP_090732631.1">
    <property type="nucleotide sequence ID" value="NZ_FNYO01000037.1"/>
</dbReference>
<organism evidence="4 6">
    <name type="scientific">Azotobacter beijerinckii</name>
    <dbReference type="NCBI Taxonomy" id="170623"/>
    <lineage>
        <taxon>Bacteria</taxon>
        <taxon>Pseudomonadati</taxon>
        <taxon>Pseudomonadota</taxon>
        <taxon>Gammaproteobacteria</taxon>
        <taxon>Pseudomonadales</taxon>
        <taxon>Pseudomonadaceae</taxon>
        <taxon>Azotobacter</taxon>
    </lineage>
</organism>
<feature type="signal peptide" evidence="2">
    <location>
        <begin position="1"/>
        <end position="22"/>
    </location>
</feature>
<dbReference type="EMBL" id="FNYO01000037">
    <property type="protein sequence ID" value="SEJ08332.1"/>
    <property type="molecule type" value="Genomic_DNA"/>
</dbReference>
<evidence type="ECO:0000256" key="2">
    <source>
        <dbReference type="SAM" id="SignalP"/>
    </source>
</evidence>
<keyword evidence="2" id="KW-0732">Signal</keyword>
<dbReference type="Pfam" id="PF03886">
    <property type="entry name" value="ABC_trans_aux"/>
    <property type="match status" value="1"/>
</dbReference>
<evidence type="ECO:0000313" key="5">
    <source>
        <dbReference type="EMBL" id="SEJ10609.1"/>
    </source>
</evidence>
<dbReference type="EMBL" id="FNYQ01000048">
    <property type="protein sequence ID" value="SEJ10609.1"/>
    <property type="molecule type" value="Genomic_DNA"/>
</dbReference>
<feature type="domain" description="ABC-type transport auxiliary lipoprotein component" evidence="3">
    <location>
        <begin position="38"/>
        <end position="186"/>
    </location>
</feature>
<evidence type="ECO:0000313" key="6">
    <source>
        <dbReference type="Proteomes" id="UP000199005"/>
    </source>
</evidence>
<evidence type="ECO:0000256" key="1">
    <source>
        <dbReference type="SAM" id="MobiDB-lite"/>
    </source>
</evidence>
<feature type="chain" id="PRO_5011394576" description="ABC-type transport auxiliary lipoprotein component domain-containing protein" evidence="2">
    <location>
        <begin position="23"/>
        <end position="242"/>
    </location>
</feature>
<dbReference type="Gene3D" id="3.40.50.10610">
    <property type="entry name" value="ABC-type transport auxiliary lipoprotein component"/>
    <property type="match status" value="1"/>
</dbReference>
<gene>
    <name evidence="5" type="ORF">SAMN04244572_02767</name>
    <name evidence="4" type="ORF">SAMN04244579_03053</name>
</gene>
<dbReference type="InterPro" id="IPR005586">
    <property type="entry name" value="ABC_trans_aux"/>
</dbReference>
<evidence type="ECO:0000259" key="3">
    <source>
        <dbReference type="Pfam" id="PF03886"/>
    </source>
</evidence>